<dbReference type="eggNOG" id="COG2197">
    <property type="taxonomic scope" value="Bacteria"/>
</dbReference>
<reference key="2">
    <citation type="submission" date="2011-05" db="EMBL/GenBank/DDBJ databases">
        <title>Complete genome sequence of the aerobic marine methanotroph Methylomonas methanica MC09.</title>
        <authorList>
            <person name="Boden R."/>
            <person name="Cunliffe M."/>
            <person name="Scanlan J."/>
            <person name="Moussard H."/>
            <person name="Kits K.D."/>
            <person name="Klotz M."/>
            <person name="Jetten M."/>
            <person name="Vuilleumier S."/>
            <person name="Han J."/>
            <person name="Peters L."/>
            <person name="Mikhailova N."/>
            <person name="Teshima H."/>
            <person name="Tapia R."/>
            <person name="Kyrpides N."/>
            <person name="Ivanova N."/>
            <person name="Pagani I."/>
            <person name="Cheng J.-F."/>
            <person name="Goodwin L."/>
            <person name="Han C."/>
            <person name="Hauser L."/>
            <person name="Land M."/>
            <person name="Lapidus A."/>
            <person name="Lucas S."/>
            <person name="Pitluck S."/>
            <person name="Woyke T."/>
            <person name="Stein L.Y."/>
            <person name="Murrell C."/>
        </authorList>
    </citation>
    <scope>NUCLEOTIDE SEQUENCE</scope>
    <source>
        <strain>MC09</strain>
    </source>
</reference>
<organism evidence="6 7">
    <name type="scientific">Methylomonas methanica (strain DSM 25384 / MC09)</name>
    <dbReference type="NCBI Taxonomy" id="857087"/>
    <lineage>
        <taxon>Bacteria</taxon>
        <taxon>Pseudomonadati</taxon>
        <taxon>Pseudomonadota</taxon>
        <taxon>Gammaproteobacteria</taxon>
        <taxon>Methylococcales</taxon>
        <taxon>Methylococcaceae</taxon>
        <taxon>Methylomonas</taxon>
    </lineage>
</organism>
<evidence type="ECO:0000256" key="1">
    <source>
        <dbReference type="ARBA" id="ARBA00022553"/>
    </source>
</evidence>
<feature type="domain" description="Response regulatory" evidence="5">
    <location>
        <begin position="5"/>
        <end position="121"/>
    </location>
</feature>
<evidence type="ECO:0000259" key="5">
    <source>
        <dbReference type="PROSITE" id="PS50110"/>
    </source>
</evidence>
<dbReference type="Pfam" id="PF00196">
    <property type="entry name" value="GerE"/>
    <property type="match status" value="1"/>
</dbReference>
<dbReference type="STRING" id="857087.Metme_1894"/>
<dbReference type="CDD" id="cd17535">
    <property type="entry name" value="REC_NarL-like"/>
    <property type="match status" value="1"/>
</dbReference>
<dbReference type="PROSITE" id="PS50110">
    <property type="entry name" value="RESPONSE_REGULATORY"/>
    <property type="match status" value="1"/>
</dbReference>
<keyword evidence="2" id="KW-0238">DNA-binding</keyword>
<feature type="modified residue" description="4-aspartylphosphate" evidence="3">
    <location>
        <position position="56"/>
    </location>
</feature>
<dbReference type="SMART" id="SM00448">
    <property type="entry name" value="REC"/>
    <property type="match status" value="1"/>
</dbReference>
<dbReference type="CDD" id="cd06170">
    <property type="entry name" value="LuxR_C_like"/>
    <property type="match status" value="1"/>
</dbReference>
<evidence type="ECO:0000313" key="6">
    <source>
        <dbReference type="EMBL" id="AEG00310.1"/>
    </source>
</evidence>
<dbReference type="Pfam" id="PF00072">
    <property type="entry name" value="Response_reg"/>
    <property type="match status" value="1"/>
</dbReference>
<dbReference type="InterPro" id="IPR058245">
    <property type="entry name" value="NreC/VraR/RcsB-like_REC"/>
</dbReference>
<name>G0A494_METMM</name>
<dbReference type="HOGENOM" id="CLU_000445_90_1_6"/>
<dbReference type="GO" id="GO:0003677">
    <property type="term" value="F:DNA binding"/>
    <property type="evidence" value="ECO:0007669"/>
    <property type="project" value="UniProtKB-KW"/>
</dbReference>
<keyword evidence="1 3" id="KW-0597">Phosphoprotein</keyword>
<dbReference type="OrthoDB" id="9796655at2"/>
<evidence type="ECO:0000259" key="4">
    <source>
        <dbReference type="PROSITE" id="PS50043"/>
    </source>
</evidence>
<accession>G0A494</accession>
<sequence>MPYIRILLVDDHAIVREGYRGLLAKQTGMTVVAEAGNAEQAYQQFKTCRPGVVITDISLPGSSGLELIARIKQHTDNAKILVFSMHQNPDIAVQALRAGALGYVTKSSEPEMLLQAIRDVSAGRHVLSADIAQILALEKLGHEQLALESLTVREFEILRLLVAGKSHAEIARILHISAKTAGNCHYLIKRKLGVCSDIQLTKLAIKLDVLELLT</sequence>
<reference evidence="6 7" key="1">
    <citation type="journal article" date="2011" name="J. Bacteriol.">
        <title>Complete Genome Sequence of the Aerobic Marine Methanotroph Methylomonas methanica MC09.</title>
        <authorList>
            <person name="Boden R."/>
            <person name="Cunliffe M."/>
            <person name="Scanlan J."/>
            <person name="Moussard H."/>
            <person name="Kits K.D."/>
            <person name="Klotz M.G."/>
            <person name="Jetten M.S."/>
            <person name="Vuilleumier S."/>
            <person name="Han J."/>
            <person name="Peters L."/>
            <person name="Mikhailova N."/>
            <person name="Teshima H."/>
            <person name="Tapia R."/>
            <person name="Kyrpides N."/>
            <person name="Ivanova N."/>
            <person name="Pagani I."/>
            <person name="Cheng J.F."/>
            <person name="Goodwin L."/>
            <person name="Han C."/>
            <person name="Hauser L."/>
            <person name="Land M.L."/>
            <person name="Lapidus A."/>
            <person name="Lucas S."/>
            <person name="Pitluck S."/>
            <person name="Woyke T."/>
            <person name="Stein L."/>
            <person name="Murrell J.C."/>
        </authorList>
    </citation>
    <scope>NUCLEOTIDE SEQUENCE [LARGE SCALE GENOMIC DNA]</scope>
    <source>
        <strain evidence="6 7">MC09</strain>
    </source>
</reference>
<dbReference type="PRINTS" id="PR00038">
    <property type="entry name" value="HTHLUXR"/>
</dbReference>
<dbReference type="EMBL" id="CP002738">
    <property type="protein sequence ID" value="AEG00310.1"/>
    <property type="molecule type" value="Genomic_DNA"/>
</dbReference>
<dbReference type="KEGG" id="mmt:Metme_1894"/>
<proteinExistence type="predicted"/>
<evidence type="ECO:0000313" key="7">
    <source>
        <dbReference type="Proteomes" id="UP000008888"/>
    </source>
</evidence>
<dbReference type="SMART" id="SM00421">
    <property type="entry name" value="HTH_LUXR"/>
    <property type="match status" value="1"/>
</dbReference>
<dbReference type="PANTHER" id="PTHR43214">
    <property type="entry name" value="TWO-COMPONENT RESPONSE REGULATOR"/>
    <property type="match status" value="1"/>
</dbReference>
<feature type="domain" description="HTH luxR-type" evidence="4">
    <location>
        <begin position="143"/>
        <end position="208"/>
    </location>
</feature>
<evidence type="ECO:0000256" key="3">
    <source>
        <dbReference type="PROSITE-ProRule" id="PRU00169"/>
    </source>
</evidence>
<dbReference type="Proteomes" id="UP000008888">
    <property type="component" value="Chromosome"/>
</dbReference>
<dbReference type="PANTHER" id="PTHR43214:SF43">
    <property type="entry name" value="TWO-COMPONENT RESPONSE REGULATOR"/>
    <property type="match status" value="1"/>
</dbReference>
<dbReference type="SUPFAM" id="SSF46894">
    <property type="entry name" value="C-terminal effector domain of the bipartite response regulators"/>
    <property type="match status" value="1"/>
</dbReference>
<dbReference type="PROSITE" id="PS50043">
    <property type="entry name" value="HTH_LUXR_2"/>
    <property type="match status" value="1"/>
</dbReference>
<gene>
    <name evidence="6" type="ordered locus">Metme_1894</name>
</gene>
<protein>
    <submittedName>
        <fullName evidence="6">Two component transcriptional regulator, LuxR family</fullName>
    </submittedName>
</protein>
<dbReference type="InterPro" id="IPR001789">
    <property type="entry name" value="Sig_transdc_resp-reg_receiver"/>
</dbReference>
<dbReference type="SUPFAM" id="SSF52172">
    <property type="entry name" value="CheY-like"/>
    <property type="match status" value="1"/>
</dbReference>
<dbReference type="AlphaFoldDB" id="G0A494"/>
<reference evidence="7" key="3">
    <citation type="submission" date="2011-05" db="EMBL/GenBank/DDBJ databases">
        <title>Complete sequence of Methylomonas methanica MC09.</title>
        <authorList>
            <consortium name="US DOE Joint Genome Institute"/>
            <person name="Lucas S."/>
            <person name="Han J."/>
            <person name="Lapidus A."/>
            <person name="Cheng J.-F."/>
            <person name="Goodwin L."/>
            <person name="Pitluck S."/>
            <person name="Peters L."/>
            <person name="Mikhailova N."/>
            <person name="Teshima H."/>
            <person name="Han C."/>
            <person name="Tapia R."/>
            <person name="Land M."/>
            <person name="Hauser L."/>
            <person name="Kyrpides N."/>
            <person name="Ivanova N."/>
            <person name="Pagani I."/>
            <person name="Stein L."/>
            <person name="Woyke T."/>
        </authorList>
    </citation>
    <scope>NUCLEOTIDE SEQUENCE [LARGE SCALE GENOMIC DNA]</scope>
    <source>
        <strain evidence="7">MC09</strain>
    </source>
</reference>
<evidence type="ECO:0000256" key="2">
    <source>
        <dbReference type="ARBA" id="ARBA00023125"/>
    </source>
</evidence>
<dbReference type="GO" id="GO:0000160">
    <property type="term" value="P:phosphorelay signal transduction system"/>
    <property type="evidence" value="ECO:0007669"/>
    <property type="project" value="InterPro"/>
</dbReference>
<dbReference type="Gene3D" id="3.40.50.2300">
    <property type="match status" value="1"/>
</dbReference>
<dbReference type="InterPro" id="IPR011006">
    <property type="entry name" value="CheY-like_superfamily"/>
</dbReference>
<dbReference type="InterPro" id="IPR016032">
    <property type="entry name" value="Sig_transdc_resp-reg_C-effctor"/>
</dbReference>
<dbReference type="RefSeq" id="WP_013818561.1">
    <property type="nucleotide sequence ID" value="NC_015572.1"/>
</dbReference>
<dbReference type="GO" id="GO:0006355">
    <property type="term" value="P:regulation of DNA-templated transcription"/>
    <property type="evidence" value="ECO:0007669"/>
    <property type="project" value="InterPro"/>
</dbReference>
<keyword evidence="7" id="KW-1185">Reference proteome</keyword>
<dbReference type="InterPro" id="IPR000792">
    <property type="entry name" value="Tscrpt_reg_LuxR_C"/>
</dbReference>
<dbReference type="InterPro" id="IPR039420">
    <property type="entry name" value="WalR-like"/>
</dbReference>